<dbReference type="EMBL" id="JADBEM010000001">
    <property type="protein sequence ID" value="MBE1604076.1"/>
    <property type="molecule type" value="Genomic_DNA"/>
</dbReference>
<evidence type="ECO:0000313" key="3">
    <source>
        <dbReference type="Proteomes" id="UP000638648"/>
    </source>
</evidence>
<dbReference type="Proteomes" id="UP000638648">
    <property type="component" value="Unassembled WGS sequence"/>
</dbReference>
<protein>
    <submittedName>
        <fullName evidence="2">Uncharacterized protein</fullName>
    </submittedName>
</protein>
<dbReference type="AlphaFoldDB" id="A0A927MPM6"/>
<organism evidence="2 3">
    <name type="scientific">Actinopolymorpha pittospori</name>
    <dbReference type="NCBI Taxonomy" id="648752"/>
    <lineage>
        <taxon>Bacteria</taxon>
        <taxon>Bacillati</taxon>
        <taxon>Actinomycetota</taxon>
        <taxon>Actinomycetes</taxon>
        <taxon>Propionibacteriales</taxon>
        <taxon>Actinopolymorphaceae</taxon>
        <taxon>Actinopolymorpha</taxon>
    </lineage>
</organism>
<reference evidence="2" key="1">
    <citation type="submission" date="2020-10" db="EMBL/GenBank/DDBJ databases">
        <title>Sequencing the genomes of 1000 actinobacteria strains.</title>
        <authorList>
            <person name="Klenk H.-P."/>
        </authorList>
    </citation>
    <scope>NUCLEOTIDE SEQUENCE</scope>
    <source>
        <strain evidence="2">DSM 45354</strain>
    </source>
</reference>
<gene>
    <name evidence="2" type="ORF">HEB94_000924</name>
</gene>
<keyword evidence="1" id="KW-1133">Transmembrane helix</keyword>
<accession>A0A927MPM6</accession>
<feature type="transmembrane region" description="Helical" evidence="1">
    <location>
        <begin position="56"/>
        <end position="76"/>
    </location>
</feature>
<keyword evidence="1" id="KW-0812">Transmembrane</keyword>
<comment type="caution">
    <text evidence="2">The sequence shown here is derived from an EMBL/GenBank/DDBJ whole genome shotgun (WGS) entry which is preliminary data.</text>
</comment>
<keyword evidence="3" id="KW-1185">Reference proteome</keyword>
<evidence type="ECO:0000313" key="2">
    <source>
        <dbReference type="EMBL" id="MBE1604076.1"/>
    </source>
</evidence>
<evidence type="ECO:0000256" key="1">
    <source>
        <dbReference type="SAM" id="Phobius"/>
    </source>
</evidence>
<keyword evidence="1" id="KW-0472">Membrane</keyword>
<proteinExistence type="predicted"/>
<sequence>MTPPWSQVSALVVSIVPDPTPVGSRLCKLLTCRNAVGRGGVEPPTLLFRSGQAGSGYGITLVMILIGVFAVVLGQVGWRHRWRHGRGVVSRRGAGKEEIPADRDRWDRLSLEGAWRADIRPGTRGSTDLRGRAGRARGCAPGRIFTLRAPKQLAPHVGWRRASTYSRVGDRTGIGRRVAAIAPRAGVPIGVGRVGVCGPYAVRPWAPGRASAERDLSCFLPSGGPAWTGEEFSGGQLAAECCECALPAG</sequence>
<name>A0A927MPM6_9ACTN</name>